<comment type="caution">
    <text evidence="2">The sequence shown here is derived from an EMBL/GenBank/DDBJ whole genome shotgun (WGS) entry which is preliminary data.</text>
</comment>
<reference evidence="3" key="1">
    <citation type="journal article" date="2019" name="Int. J. Syst. Evol. Microbiol.">
        <title>The Global Catalogue of Microorganisms (GCM) 10K type strain sequencing project: providing services to taxonomists for standard genome sequencing and annotation.</title>
        <authorList>
            <consortium name="The Broad Institute Genomics Platform"/>
            <consortium name="The Broad Institute Genome Sequencing Center for Infectious Disease"/>
            <person name="Wu L."/>
            <person name="Ma J."/>
        </authorList>
    </citation>
    <scope>NUCLEOTIDE SEQUENCE [LARGE SCALE GENOMIC DNA]</scope>
    <source>
        <strain evidence="3">JCM 17106</strain>
    </source>
</reference>
<feature type="transmembrane region" description="Helical" evidence="1">
    <location>
        <begin position="114"/>
        <end position="136"/>
    </location>
</feature>
<evidence type="ECO:0000313" key="2">
    <source>
        <dbReference type="EMBL" id="GAA4112131.1"/>
    </source>
</evidence>
<keyword evidence="1" id="KW-1133">Transmembrane helix</keyword>
<gene>
    <name evidence="2" type="ORF">GCM10022393_10370</name>
</gene>
<protein>
    <recommendedName>
        <fullName evidence="4">EpsG family protein</fullName>
    </recommendedName>
</protein>
<keyword evidence="3" id="KW-1185">Reference proteome</keyword>
<keyword evidence="1" id="KW-0812">Transmembrane</keyword>
<name>A0ABP7XD25_9FLAO</name>
<feature type="transmembrane region" description="Helical" evidence="1">
    <location>
        <begin position="190"/>
        <end position="210"/>
    </location>
</feature>
<feature type="transmembrane region" description="Helical" evidence="1">
    <location>
        <begin position="90"/>
        <end position="108"/>
    </location>
</feature>
<evidence type="ECO:0000256" key="1">
    <source>
        <dbReference type="SAM" id="Phobius"/>
    </source>
</evidence>
<dbReference type="Proteomes" id="UP001500459">
    <property type="component" value="Unassembled WGS sequence"/>
</dbReference>
<dbReference type="EMBL" id="BAABCW010000003">
    <property type="protein sequence ID" value="GAA4112131.1"/>
    <property type="molecule type" value="Genomic_DNA"/>
</dbReference>
<feature type="transmembrane region" description="Helical" evidence="1">
    <location>
        <begin position="249"/>
        <end position="269"/>
    </location>
</feature>
<feature type="transmembrane region" description="Helical" evidence="1">
    <location>
        <begin position="148"/>
        <end position="170"/>
    </location>
</feature>
<evidence type="ECO:0008006" key="4">
    <source>
        <dbReference type="Google" id="ProtNLM"/>
    </source>
</evidence>
<proteinExistence type="predicted"/>
<keyword evidence="1" id="KW-0472">Membrane</keyword>
<feature type="transmembrane region" description="Helical" evidence="1">
    <location>
        <begin position="217"/>
        <end position="237"/>
    </location>
</feature>
<organism evidence="2 3">
    <name type="scientific">Aquimarina addita</name>
    <dbReference type="NCBI Taxonomy" id="870485"/>
    <lineage>
        <taxon>Bacteria</taxon>
        <taxon>Pseudomonadati</taxon>
        <taxon>Bacteroidota</taxon>
        <taxon>Flavobacteriia</taxon>
        <taxon>Flavobacteriales</taxon>
        <taxon>Flavobacteriaceae</taxon>
        <taxon>Aquimarina</taxon>
    </lineage>
</organism>
<evidence type="ECO:0000313" key="3">
    <source>
        <dbReference type="Proteomes" id="UP001500459"/>
    </source>
</evidence>
<sequence length="298" mass="34107">MTKILKICVFLVFIGRAYQYLFFDAPFRAFLWDESLLQDIIENIFNTPWNEYVTNPTVNIWIQRIIQCNGLLFLFSAISSLAIHHKNIKFLKLPIFISGVLLILLSLLSAKEKFYHYGQFFEHAIQFGIPFVLLFAIKKENTIKKVSFVLKILVATTFTSHGLYALGYYPVPGTFIDMTINSIGVTEDNAVLLLYIVGILDIVLSILIFVPKIAKYALIYACFWGLITASARVIANFNVDFIDSSLHQSLYLVVYRIPHGVIPLLIYYLDYVYKSFKKGSALHPITDPLNNPLLKRSQ</sequence>
<feature type="transmembrane region" description="Helical" evidence="1">
    <location>
        <begin position="61"/>
        <end position="83"/>
    </location>
</feature>
<accession>A0ABP7XD25</accession>
<dbReference type="RefSeq" id="WP_344925362.1">
    <property type="nucleotide sequence ID" value="NZ_BAABCW010000003.1"/>
</dbReference>